<dbReference type="CDD" id="cd17574">
    <property type="entry name" value="REC_OmpR"/>
    <property type="match status" value="1"/>
</dbReference>
<dbReference type="SMART" id="SM00448">
    <property type="entry name" value="REC"/>
    <property type="match status" value="1"/>
</dbReference>
<organism evidence="3">
    <name type="scientific">marine sediment metagenome</name>
    <dbReference type="NCBI Taxonomy" id="412755"/>
    <lineage>
        <taxon>unclassified sequences</taxon>
        <taxon>metagenomes</taxon>
        <taxon>ecological metagenomes</taxon>
    </lineage>
</organism>
<dbReference type="Gene3D" id="3.40.50.2300">
    <property type="match status" value="1"/>
</dbReference>
<feature type="domain" description="Response regulatory" evidence="2">
    <location>
        <begin position="3"/>
        <end position="90"/>
    </location>
</feature>
<feature type="non-terminal residue" evidence="3">
    <location>
        <position position="90"/>
    </location>
</feature>
<dbReference type="PANTHER" id="PTHR44591">
    <property type="entry name" value="STRESS RESPONSE REGULATOR PROTEIN 1"/>
    <property type="match status" value="1"/>
</dbReference>
<accession>X1V7P8</accession>
<dbReference type="AlphaFoldDB" id="X1V7P8"/>
<dbReference type="InterPro" id="IPR001789">
    <property type="entry name" value="Sig_transdc_resp-reg_receiver"/>
</dbReference>
<evidence type="ECO:0000259" key="2">
    <source>
        <dbReference type="PROSITE" id="PS50110"/>
    </source>
</evidence>
<keyword evidence="1" id="KW-0597">Phosphoprotein</keyword>
<dbReference type="Pfam" id="PF00072">
    <property type="entry name" value="Response_reg"/>
    <property type="match status" value="1"/>
</dbReference>
<proteinExistence type="predicted"/>
<evidence type="ECO:0000256" key="1">
    <source>
        <dbReference type="ARBA" id="ARBA00022553"/>
    </source>
</evidence>
<dbReference type="EMBL" id="BARW01029691">
    <property type="protein sequence ID" value="GAJ12207.1"/>
    <property type="molecule type" value="Genomic_DNA"/>
</dbReference>
<gene>
    <name evidence="3" type="ORF">S12H4_47646</name>
</gene>
<name>X1V7P8_9ZZZZ</name>
<dbReference type="InterPro" id="IPR011006">
    <property type="entry name" value="CheY-like_superfamily"/>
</dbReference>
<dbReference type="InterPro" id="IPR050595">
    <property type="entry name" value="Bact_response_regulator"/>
</dbReference>
<reference evidence="3" key="1">
    <citation type="journal article" date="2014" name="Front. Microbiol.">
        <title>High frequency of phylogenetically diverse reductive dehalogenase-homologous genes in deep subseafloor sedimentary metagenomes.</title>
        <authorList>
            <person name="Kawai M."/>
            <person name="Futagami T."/>
            <person name="Toyoda A."/>
            <person name="Takaki Y."/>
            <person name="Nishi S."/>
            <person name="Hori S."/>
            <person name="Arai W."/>
            <person name="Tsubouchi T."/>
            <person name="Morono Y."/>
            <person name="Uchiyama I."/>
            <person name="Ito T."/>
            <person name="Fujiyama A."/>
            <person name="Inagaki F."/>
            <person name="Takami H."/>
        </authorList>
    </citation>
    <scope>NUCLEOTIDE SEQUENCE</scope>
    <source>
        <strain evidence="3">Expedition CK06-06</strain>
    </source>
</reference>
<dbReference type="SUPFAM" id="SSF52172">
    <property type="entry name" value="CheY-like"/>
    <property type="match status" value="1"/>
</dbReference>
<protein>
    <recommendedName>
        <fullName evidence="2">Response regulatory domain-containing protein</fullName>
    </recommendedName>
</protein>
<comment type="caution">
    <text evidence="3">The sequence shown here is derived from an EMBL/GenBank/DDBJ whole genome shotgun (WGS) entry which is preliminary data.</text>
</comment>
<dbReference type="GO" id="GO:0000160">
    <property type="term" value="P:phosphorelay signal transduction system"/>
    <property type="evidence" value="ECO:0007669"/>
    <property type="project" value="InterPro"/>
</dbReference>
<dbReference type="PROSITE" id="PS50110">
    <property type="entry name" value="RESPONSE_REGULATORY"/>
    <property type="match status" value="1"/>
</dbReference>
<sequence length="90" mass="10366">MKKVIVIDDDILLIRLIEHNLSRAEIEVIKAYTGYEGVAMVRTEQPDLVILDIVLPDISGWEVLERIRQISRVPILMLTIKENEDDIVRA</sequence>
<evidence type="ECO:0000313" key="3">
    <source>
        <dbReference type="EMBL" id="GAJ12207.1"/>
    </source>
</evidence>
<dbReference type="PANTHER" id="PTHR44591:SF3">
    <property type="entry name" value="RESPONSE REGULATORY DOMAIN-CONTAINING PROTEIN"/>
    <property type="match status" value="1"/>
</dbReference>